<dbReference type="Proteomes" id="UP000653127">
    <property type="component" value="Unassembled WGS sequence"/>
</dbReference>
<dbReference type="InterPro" id="IPR001387">
    <property type="entry name" value="Cro/C1-type_HTH"/>
</dbReference>
<dbReference type="RefSeq" id="WP_249282679.1">
    <property type="nucleotide sequence ID" value="NZ_JACRST010000007.1"/>
</dbReference>
<name>A0A926I4L2_9FIRM</name>
<dbReference type="Gene3D" id="1.10.260.40">
    <property type="entry name" value="lambda repressor-like DNA-binding domains"/>
    <property type="match status" value="1"/>
</dbReference>
<evidence type="ECO:0000313" key="3">
    <source>
        <dbReference type="Proteomes" id="UP000653127"/>
    </source>
</evidence>
<reference evidence="2" key="1">
    <citation type="submission" date="2020-08" db="EMBL/GenBank/DDBJ databases">
        <title>Genome public.</title>
        <authorList>
            <person name="Liu C."/>
            <person name="Sun Q."/>
        </authorList>
    </citation>
    <scope>NUCLEOTIDE SEQUENCE</scope>
    <source>
        <strain evidence="2">NSJ-31</strain>
    </source>
</reference>
<comment type="caution">
    <text evidence="2">The sequence shown here is derived from an EMBL/GenBank/DDBJ whole genome shotgun (WGS) entry which is preliminary data.</text>
</comment>
<feature type="domain" description="HTH cro/C1-type" evidence="1">
    <location>
        <begin position="8"/>
        <end position="67"/>
    </location>
</feature>
<keyword evidence="3" id="KW-1185">Reference proteome</keyword>
<dbReference type="PANTHER" id="PTHR37301:SF1">
    <property type="entry name" value="DNA-BINDING PROTEIN"/>
    <property type="match status" value="1"/>
</dbReference>
<dbReference type="EMBL" id="JACRST010000007">
    <property type="protein sequence ID" value="MBC8546603.1"/>
    <property type="molecule type" value="Genomic_DNA"/>
</dbReference>
<protein>
    <submittedName>
        <fullName evidence="2">Helix-turn-helix domain-containing protein</fullName>
    </submittedName>
</protein>
<dbReference type="SUPFAM" id="SSF47413">
    <property type="entry name" value="lambda repressor-like DNA-binding domains"/>
    <property type="match status" value="1"/>
</dbReference>
<organism evidence="2 3">
    <name type="scientific">Ligaoa zhengdingensis</name>
    <dbReference type="NCBI Taxonomy" id="2763658"/>
    <lineage>
        <taxon>Bacteria</taxon>
        <taxon>Bacillati</taxon>
        <taxon>Bacillota</taxon>
        <taxon>Clostridia</taxon>
        <taxon>Eubacteriales</taxon>
        <taxon>Oscillospiraceae</taxon>
        <taxon>Ligaoa</taxon>
    </lineage>
</organism>
<dbReference type="InterPro" id="IPR010982">
    <property type="entry name" value="Lambda_DNA-bd_dom_sf"/>
</dbReference>
<evidence type="ECO:0000313" key="2">
    <source>
        <dbReference type="EMBL" id="MBC8546603.1"/>
    </source>
</evidence>
<evidence type="ECO:0000259" key="1">
    <source>
        <dbReference type="Pfam" id="PF13443"/>
    </source>
</evidence>
<dbReference type="Pfam" id="PF13443">
    <property type="entry name" value="HTH_26"/>
    <property type="match status" value="1"/>
</dbReference>
<dbReference type="AlphaFoldDB" id="A0A926I4L2"/>
<sequence length="68" mass="7868">MPMKYDKLFALMKTKGLTTYKIRKEQIITETTLQKLREGKNVTTESIARLCEALNCQPGDIMEYVPDK</sequence>
<gene>
    <name evidence="2" type="ORF">H8711_06595</name>
</gene>
<dbReference type="PANTHER" id="PTHR37301">
    <property type="entry name" value="DNA-BINDING PROTEIN-RELATED"/>
    <property type="match status" value="1"/>
</dbReference>
<accession>A0A926I4L2</accession>
<proteinExistence type="predicted"/>
<dbReference type="GO" id="GO:0003677">
    <property type="term" value="F:DNA binding"/>
    <property type="evidence" value="ECO:0007669"/>
    <property type="project" value="InterPro"/>
</dbReference>